<evidence type="ECO:0000259" key="2">
    <source>
        <dbReference type="SMART" id="SM00858"/>
    </source>
</evidence>
<organism evidence="3 4">
    <name type="scientific">Spinactinospora alkalitolerans</name>
    <dbReference type="NCBI Taxonomy" id="687207"/>
    <lineage>
        <taxon>Bacteria</taxon>
        <taxon>Bacillati</taxon>
        <taxon>Actinomycetota</taxon>
        <taxon>Actinomycetes</taxon>
        <taxon>Streptosporangiales</taxon>
        <taxon>Nocardiopsidaceae</taxon>
        <taxon>Spinactinospora</taxon>
    </lineage>
</organism>
<proteinExistence type="predicted"/>
<sequence length="228" mass="23405">MSVKTDLDETDIRAVDDEIEAMPAVQSLRSRRRPWVVLAGVVLTAVSGAAASALYLAADDRTEVLVVARDVSYGQELAARDLVRAQVALDPAVDSVPAENLSRVVGQRVSADLQEGQLLVPANTRSDVVPARDSQLVAMPLRPGQVPARGLHSGDLVDIVATSGDGDGDPDSPPPTITGRIVQVGAPGAEGVRVVDVETAATDGAELAALAAGGDIALVINPAAAVED</sequence>
<dbReference type="AlphaFoldDB" id="A0A852U3R5"/>
<dbReference type="SMART" id="SM00858">
    <property type="entry name" value="SAF"/>
    <property type="match status" value="1"/>
</dbReference>
<keyword evidence="1" id="KW-0472">Membrane</keyword>
<accession>A0A852U3R5</accession>
<keyword evidence="1" id="KW-0812">Transmembrane</keyword>
<dbReference type="Proteomes" id="UP000589036">
    <property type="component" value="Unassembled WGS sequence"/>
</dbReference>
<gene>
    <name evidence="3" type="ORF">HDA32_005951</name>
</gene>
<comment type="caution">
    <text evidence="3">The sequence shown here is derived from an EMBL/GenBank/DDBJ whole genome shotgun (WGS) entry which is preliminary data.</text>
</comment>
<dbReference type="Pfam" id="PF08666">
    <property type="entry name" value="SAF"/>
    <property type="match status" value="1"/>
</dbReference>
<feature type="domain" description="SAF" evidence="2">
    <location>
        <begin position="62"/>
        <end position="125"/>
    </location>
</feature>
<protein>
    <recommendedName>
        <fullName evidence="2">SAF domain-containing protein</fullName>
    </recommendedName>
</protein>
<feature type="transmembrane region" description="Helical" evidence="1">
    <location>
        <begin position="35"/>
        <end position="58"/>
    </location>
</feature>
<dbReference type="RefSeq" id="WP_179646244.1">
    <property type="nucleotide sequence ID" value="NZ_BAAAYY010000005.1"/>
</dbReference>
<evidence type="ECO:0000313" key="4">
    <source>
        <dbReference type="Proteomes" id="UP000589036"/>
    </source>
</evidence>
<evidence type="ECO:0000313" key="3">
    <source>
        <dbReference type="EMBL" id="NYE50831.1"/>
    </source>
</evidence>
<keyword evidence="1" id="KW-1133">Transmembrane helix</keyword>
<dbReference type="EMBL" id="JACCCC010000001">
    <property type="protein sequence ID" value="NYE50831.1"/>
    <property type="molecule type" value="Genomic_DNA"/>
</dbReference>
<dbReference type="InterPro" id="IPR013974">
    <property type="entry name" value="SAF"/>
</dbReference>
<evidence type="ECO:0000256" key="1">
    <source>
        <dbReference type="SAM" id="Phobius"/>
    </source>
</evidence>
<keyword evidence="4" id="KW-1185">Reference proteome</keyword>
<dbReference type="CDD" id="cd11614">
    <property type="entry name" value="SAF_CpaB_FlgA_like"/>
    <property type="match status" value="1"/>
</dbReference>
<reference evidence="3 4" key="1">
    <citation type="submission" date="2020-07" db="EMBL/GenBank/DDBJ databases">
        <title>Sequencing the genomes of 1000 actinobacteria strains.</title>
        <authorList>
            <person name="Klenk H.-P."/>
        </authorList>
    </citation>
    <scope>NUCLEOTIDE SEQUENCE [LARGE SCALE GENOMIC DNA]</scope>
    <source>
        <strain evidence="3 4">CXB654</strain>
    </source>
</reference>
<name>A0A852U3R5_9ACTN</name>